<name>A0ACD0P0W7_9BASI</name>
<evidence type="ECO:0000313" key="1">
    <source>
        <dbReference type="EMBL" id="PWN51753.1"/>
    </source>
</evidence>
<organism evidence="1 2">
    <name type="scientific">Violaceomyces palustris</name>
    <dbReference type="NCBI Taxonomy" id="1673888"/>
    <lineage>
        <taxon>Eukaryota</taxon>
        <taxon>Fungi</taxon>
        <taxon>Dikarya</taxon>
        <taxon>Basidiomycota</taxon>
        <taxon>Ustilaginomycotina</taxon>
        <taxon>Ustilaginomycetes</taxon>
        <taxon>Violaceomycetales</taxon>
        <taxon>Violaceomycetaceae</taxon>
        <taxon>Violaceomyces</taxon>
    </lineage>
</organism>
<accession>A0ACD0P0W7</accession>
<sequence length="478" mass="52155">MKFSATALATVLVAGLTISTSAAPTKHQALKFKSKAAAAFKVANQLPGFPFEIPDSYAGNLPISTKSSESRQLYFWFFPSEEAVGNDDVVIWLNGGPGCSSLEGLMQENGPFKLPWGTKEIVKNPYSYTKLANVLWVEQPVSVGFTKGTPDITDEEGISKEFVGFLDNFFASFPELKGKKLWLHGESYAGKYIPYIANYIYKRSASVNSAAGLNLQGISINDPSFTGDAFGEELPAVEFATFHQKDLKLSSGTIANLKKKAKSYGIDDFVAKNLHYPPKGHIIAPKLGSFSPWSEVYQAAVKANSLFNVYNIFDDSKYDALGFSAAATEASATNFLNNQTGFKEAIHADPSITWYECTLNSPFAGDGRDHSPAPDLTILPSVIEKSNKSIIAHGLYDFVLIANGSRLGIQNMTWGGAQGFQEAPSKRLIVDGVDKGVFHEERKLTYIEVSDSGHMIPQDDPKTAYKQLQYLLGQVNSL</sequence>
<gene>
    <name evidence="1" type="ORF">IE53DRAFT_37110</name>
</gene>
<evidence type="ECO:0000313" key="2">
    <source>
        <dbReference type="Proteomes" id="UP000245626"/>
    </source>
</evidence>
<proteinExistence type="predicted"/>
<dbReference type="Proteomes" id="UP000245626">
    <property type="component" value="Unassembled WGS sequence"/>
</dbReference>
<reference evidence="1 2" key="1">
    <citation type="journal article" date="2018" name="Mol. Biol. Evol.">
        <title>Broad Genomic Sampling Reveals a Smut Pathogenic Ancestry of the Fungal Clade Ustilaginomycotina.</title>
        <authorList>
            <person name="Kijpornyongpan T."/>
            <person name="Mondo S.J."/>
            <person name="Barry K."/>
            <person name="Sandor L."/>
            <person name="Lee J."/>
            <person name="Lipzen A."/>
            <person name="Pangilinan J."/>
            <person name="LaButti K."/>
            <person name="Hainaut M."/>
            <person name="Henrissat B."/>
            <person name="Grigoriev I.V."/>
            <person name="Spatafora J.W."/>
            <person name="Aime M.C."/>
        </authorList>
    </citation>
    <scope>NUCLEOTIDE SEQUENCE [LARGE SCALE GENOMIC DNA]</scope>
    <source>
        <strain evidence="1 2">SA 807</strain>
    </source>
</reference>
<protein>
    <submittedName>
        <fullName evidence="1">Alpha/beta-hydrolase</fullName>
    </submittedName>
</protein>
<keyword evidence="2" id="KW-1185">Reference proteome</keyword>
<dbReference type="EMBL" id="KZ819819">
    <property type="protein sequence ID" value="PWN51753.1"/>
    <property type="molecule type" value="Genomic_DNA"/>
</dbReference>